<reference evidence="2" key="1">
    <citation type="journal article" date="2023" name="G3 (Bethesda)">
        <title>A reference genome for the long-term kleptoplast-retaining sea slug Elysia crispata morphotype clarki.</title>
        <authorList>
            <person name="Eastman K.E."/>
            <person name="Pendleton A.L."/>
            <person name="Shaikh M.A."/>
            <person name="Suttiyut T."/>
            <person name="Ogas R."/>
            <person name="Tomko P."/>
            <person name="Gavelis G."/>
            <person name="Widhalm J.R."/>
            <person name="Wisecaver J.H."/>
        </authorList>
    </citation>
    <scope>NUCLEOTIDE SEQUENCE</scope>
    <source>
        <strain evidence="2">ECLA1</strain>
    </source>
</reference>
<sequence length="93" mass="10090">MTISIKSHYLSCETSSIPAGPLQQVSVRGGWPARCLQLESPYISDANQIKGCNPNKGTKLEKSYPPQRVSVNPGGSRHDINYLLVAEGFSSDL</sequence>
<evidence type="ECO:0000313" key="3">
    <source>
        <dbReference type="Proteomes" id="UP001283361"/>
    </source>
</evidence>
<gene>
    <name evidence="2" type="ORF">RRG08_005759</name>
</gene>
<dbReference type="AlphaFoldDB" id="A0AAE0YDK0"/>
<evidence type="ECO:0000256" key="1">
    <source>
        <dbReference type="SAM" id="MobiDB-lite"/>
    </source>
</evidence>
<keyword evidence="3" id="KW-1185">Reference proteome</keyword>
<dbReference type="Proteomes" id="UP001283361">
    <property type="component" value="Unassembled WGS sequence"/>
</dbReference>
<feature type="region of interest" description="Disordered" evidence="1">
    <location>
        <begin position="54"/>
        <end position="73"/>
    </location>
</feature>
<accession>A0AAE0YDK0</accession>
<protein>
    <submittedName>
        <fullName evidence="2">Uncharacterized protein</fullName>
    </submittedName>
</protein>
<evidence type="ECO:0000313" key="2">
    <source>
        <dbReference type="EMBL" id="KAK3741069.1"/>
    </source>
</evidence>
<organism evidence="2 3">
    <name type="scientific">Elysia crispata</name>
    <name type="common">lettuce slug</name>
    <dbReference type="NCBI Taxonomy" id="231223"/>
    <lineage>
        <taxon>Eukaryota</taxon>
        <taxon>Metazoa</taxon>
        <taxon>Spiralia</taxon>
        <taxon>Lophotrochozoa</taxon>
        <taxon>Mollusca</taxon>
        <taxon>Gastropoda</taxon>
        <taxon>Heterobranchia</taxon>
        <taxon>Euthyneura</taxon>
        <taxon>Panpulmonata</taxon>
        <taxon>Sacoglossa</taxon>
        <taxon>Placobranchoidea</taxon>
        <taxon>Plakobranchidae</taxon>
        <taxon>Elysia</taxon>
    </lineage>
</organism>
<name>A0AAE0YDK0_9GAST</name>
<comment type="caution">
    <text evidence="2">The sequence shown here is derived from an EMBL/GenBank/DDBJ whole genome shotgun (WGS) entry which is preliminary data.</text>
</comment>
<dbReference type="EMBL" id="JAWDGP010006450">
    <property type="protein sequence ID" value="KAK3741069.1"/>
    <property type="molecule type" value="Genomic_DNA"/>
</dbReference>
<proteinExistence type="predicted"/>